<evidence type="ECO:0000313" key="3">
    <source>
        <dbReference type="Proteomes" id="UP000199371"/>
    </source>
</evidence>
<keyword evidence="3" id="KW-1185">Reference proteome</keyword>
<dbReference type="STRING" id="173990.SAMN05660691_01957"/>
<gene>
    <name evidence="2" type="ORF">SAMN05660691_01957</name>
</gene>
<protein>
    <recommendedName>
        <fullName evidence="4">DUF2788 domain-containing protein</fullName>
    </recommendedName>
</protein>
<evidence type="ECO:0000256" key="1">
    <source>
        <dbReference type="SAM" id="Phobius"/>
    </source>
</evidence>
<name>A0A1H6LJG5_9GAMM</name>
<keyword evidence="1" id="KW-0812">Transmembrane</keyword>
<keyword evidence="1" id="KW-0472">Membrane</keyword>
<sequence length="66" mass="7563">MMSLEQYEAIGLWLGLGILYLFIVLAIRDVLKKSNAPKLGQFFVWLVLFLSPAVFIIKSVVPYFIE</sequence>
<dbReference type="Pfam" id="PF10981">
    <property type="entry name" value="DUF2788"/>
    <property type="match status" value="1"/>
</dbReference>
<evidence type="ECO:0008006" key="4">
    <source>
        <dbReference type="Google" id="ProtNLM"/>
    </source>
</evidence>
<dbReference type="Proteomes" id="UP000199371">
    <property type="component" value="Unassembled WGS sequence"/>
</dbReference>
<dbReference type="AlphaFoldDB" id="A0A1H6LJG5"/>
<organism evidence="2 3">
    <name type="scientific">Rheinheimera pacifica</name>
    <dbReference type="NCBI Taxonomy" id="173990"/>
    <lineage>
        <taxon>Bacteria</taxon>
        <taxon>Pseudomonadati</taxon>
        <taxon>Pseudomonadota</taxon>
        <taxon>Gammaproteobacteria</taxon>
        <taxon>Chromatiales</taxon>
        <taxon>Chromatiaceae</taxon>
        <taxon>Rheinheimera</taxon>
    </lineage>
</organism>
<accession>A0A1H6LJG5</accession>
<evidence type="ECO:0000313" key="2">
    <source>
        <dbReference type="EMBL" id="SEH88621.1"/>
    </source>
</evidence>
<dbReference type="RefSeq" id="WP_310207151.1">
    <property type="nucleotide sequence ID" value="NZ_JAVDVM010000002.1"/>
</dbReference>
<keyword evidence="1" id="KW-1133">Transmembrane helix</keyword>
<reference evidence="3" key="1">
    <citation type="submission" date="2016-10" db="EMBL/GenBank/DDBJ databases">
        <authorList>
            <person name="Varghese N."/>
            <person name="Submissions S."/>
        </authorList>
    </citation>
    <scope>NUCLEOTIDE SEQUENCE [LARGE SCALE GENOMIC DNA]</scope>
    <source>
        <strain evidence="3">DSM 17616</strain>
    </source>
</reference>
<dbReference type="InterPro" id="IPR021249">
    <property type="entry name" value="DUF2788"/>
</dbReference>
<dbReference type="EMBL" id="FNXF01000006">
    <property type="protein sequence ID" value="SEH88621.1"/>
    <property type="molecule type" value="Genomic_DNA"/>
</dbReference>
<feature type="transmembrane region" description="Helical" evidence="1">
    <location>
        <begin position="12"/>
        <end position="31"/>
    </location>
</feature>
<proteinExistence type="predicted"/>
<feature type="transmembrane region" description="Helical" evidence="1">
    <location>
        <begin position="43"/>
        <end position="65"/>
    </location>
</feature>